<dbReference type="SUPFAM" id="SSF50494">
    <property type="entry name" value="Trypsin-like serine proteases"/>
    <property type="match status" value="1"/>
</dbReference>
<dbReference type="InterPro" id="IPR018114">
    <property type="entry name" value="TRYPSIN_HIS"/>
</dbReference>
<dbReference type="EMBL" id="HBIO01024306">
    <property type="protein sequence ID" value="CAE0473812.1"/>
    <property type="molecule type" value="Transcribed_RNA"/>
</dbReference>
<accession>A0A6S8YP37</accession>
<evidence type="ECO:0000259" key="6">
    <source>
        <dbReference type="PROSITE" id="PS50240"/>
    </source>
</evidence>
<keyword evidence="4" id="KW-0720">Serine protease</keyword>
<dbReference type="PRINTS" id="PR00722">
    <property type="entry name" value="CHYMOTRYPSIN"/>
</dbReference>
<dbReference type="InterPro" id="IPR009003">
    <property type="entry name" value="Peptidase_S1_PA"/>
</dbReference>
<dbReference type="InterPro" id="IPR050430">
    <property type="entry name" value="Peptidase_S1"/>
</dbReference>
<gene>
    <name evidence="7" type="ORF">CDEB00056_LOCUS18665</name>
    <name evidence="8" type="ORF">CDEB00056_LOCUS18666</name>
</gene>
<proteinExistence type="inferred from homology"/>
<dbReference type="PROSITE" id="PS00135">
    <property type="entry name" value="TRYPSIN_SER"/>
    <property type="match status" value="1"/>
</dbReference>
<feature type="chain" id="PRO_5035584636" description="Peptidase S1 domain-containing protein" evidence="5">
    <location>
        <begin position="25"/>
        <end position="647"/>
    </location>
</feature>
<feature type="domain" description="Peptidase S1" evidence="6">
    <location>
        <begin position="57"/>
        <end position="282"/>
    </location>
</feature>
<keyword evidence="4" id="KW-0645">Protease</keyword>
<keyword evidence="4" id="KW-0378">Hydrolase</keyword>
<reference evidence="8" key="1">
    <citation type="submission" date="2021-01" db="EMBL/GenBank/DDBJ databases">
        <authorList>
            <person name="Corre E."/>
            <person name="Pelletier E."/>
            <person name="Niang G."/>
            <person name="Scheremetjew M."/>
            <person name="Finn R."/>
            <person name="Kale V."/>
            <person name="Holt S."/>
            <person name="Cochrane G."/>
            <person name="Meng A."/>
            <person name="Brown T."/>
            <person name="Cohen L."/>
        </authorList>
    </citation>
    <scope>NUCLEOTIDE SEQUENCE</scope>
    <source>
        <strain evidence="8">MM31A-1</strain>
    </source>
</reference>
<dbReference type="Gene3D" id="2.40.10.10">
    <property type="entry name" value="Trypsin-like serine proteases"/>
    <property type="match status" value="1"/>
</dbReference>
<keyword evidence="5" id="KW-0732">Signal</keyword>
<dbReference type="InterPro" id="IPR043504">
    <property type="entry name" value="Peptidase_S1_PA_chymotrypsin"/>
</dbReference>
<evidence type="ECO:0000256" key="5">
    <source>
        <dbReference type="SAM" id="SignalP"/>
    </source>
</evidence>
<dbReference type="PROSITE" id="PS50240">
    <property type="entry name" value="TRYPSIN_DOM"/>
    <property type="match status" value="1"/>
</dbReference>
<evidence type="ECO:0000256" key="1">
    <source>
        <dbReference type="ARBA" id="ARBA00007664"/>
    </source>
</evidence>
<dbReference type="PANTHER" id="PTHR24276:SF91">
    <property type="entry name" value="AT26814P-RELATED"/>
    <property type="match status" value="1"/>
</dbReference>
<dbReference type="PROSITE" id="PS00134">
    <property type="entry name" value="TRYPSIN_HIS"/>
    <property type="match status" value="1"/>
</dbReference>
<evidence type="ECO:0000313" key="7">
    <source>
        <dbReference type="EMBL" id="CAE0473812.1"/>
    </source>
</evidence>
<dbReference type="GO" id="GO:0004252">
    <property type="term" value="F:serine-type endopeptidase activity"/>
    <property type="evidence" value="ECO:0007669"/>
    <property type="project" value="InterPro"/>
</dbReference>
<dbReference type="InterPro" id="IPR001314">
    <property type="entry name" value="Peptidase_S1A"/>
</dbReference>
<feature type="signal peptide" evidence="5">
    <location>
        <begin position="1"/>
        <end position="24"/>
    </location>
</feature>
<evidence type="ECO:0000256" key="3">
    <source>
        <dbReference type="ARBA" id="ARBA00023157"/>
    </source>
</evidence>
<sequence>MNDSPKFHQPLLCALLFLFSGASSSSPISNNGQNQTQRAEERLNVPVHTQTQTQTRIIGGTPASPDEYGWFAYFGDCGGILIEKEWVLTAAHCKTTFESYLPQIVRIGEFCNESENCGQLQENFSLKSTHIHPHYVHGSPSPPNDMMLVELNGESSIIPAKVDKGYFSSSYESGKSLWVIGKGYTSTIDRLMPDVLMHANVNYVSEDICERAYPGMVDESMICAAASGKDACQGDSGGPLYDDSNDAVVGLVSWGTGCADPNYPGVYAKIADHWSWIERTICEVTPLRCEGVVYTRSPSKSPAPTASPTRCNELSVNFVLQTDNYPADTYWVFHDLERNSIEESGSAFESNNVVSHDICLKENRCNQFAIYDSWGDGIDQGGYRLLANGVEISSSDGSFGHEDTPVLLGDCTSCNPSLVELSLVTDEYGFETKWTISHFDSSQVIYDGGFNWKYESERSYITKMNLCNGCYVFKIYDDYGDGINAPGRISLLLNGKEAITGDNFSFSQISHFGTCESRCDIDDMLISIETQTWNGQDLEWIITEKDTGHIVEAETQNGQTLQTKFLCLPRMCYSFSTYNEDERVDDFYSSLSPSFEYSLLVEDDFVAYKRNTPSSFYFGSCTSSADFMRSPFAGIFATVTLVITFVL</sequence>
<dbReference type="InterPro" id="IPR033116">
    <property type="entry name" value="TRYPSIN_SER"/>
</dbReference>
<name>A0A6S8YP37_9STRA</name>
<dbReference type="InterPro" id="IPR001254">
    <property type="entry name" value="Trypsin_dom"/>
</dbReference>
<protein>
    <recommendedName>
        <fullName evidence="6">Peptidase S1 domain-containing protein</fullName>
    </recommendedName>
</protein>
<dbReference type="GO" id="GO:0006508">
    <property type="term" value="P:proteolysis"/>
    <property type="evidence" value="ECO:0007669"/>
    <property type="project" value="UniProtKB-KW"/>
</dbReference>
<dbReference type="Pfam" id="PF00089">
    <property type="entry name" value="Trypsin"/>
    <property type="match status" value="1"/>
</dbReference>
<comment type="similarity">
    <text evidence="1">Belongs to the peptidase S1 family.</text>
</comment>
<dbReference type="SMART" id="SM00020">
    <property type="entry name" value="Tryp_SPc"/>
    <property type="match status" value="1"/>
</dbReference>
<keyword evidence="3" id="KW-1015">Disulfide bond</keyword>
<dbReference type="AlphaFoldDB" id="A0A6S8YP37"/>
<dbReference type="PANTHER" id="PTHR24276">
    <property type="entry name" value="POLYSERASE-RELATED"/>
    <property type="match status" value="1"/>
</dbReference>
<evidence type="ECO:0000256" key="2">
    <source>
        <dbReference type="ARBA" id="ARBA00023026"/>
    </source>
</evidence>
<evidence type="ECO:0000256" key="4">
    <source>
        <dbReference type="RuleBase" id="RU363034"/>
    </source>
</evidence>
<dbReference type="EMBL" id="HBIO01024307">
    <property type="protein sequence ID" value="CAE0473813.1"/>
    <property type="molecule type" value="Transcribed_RNA"/>
</dbReference>
<dbReference type="FunFam" id="2.40.10.10:FF:000002">
    <property type="entry name" value="Transmembrane protease serine"/>
    <property type="match status" value="1"/>
</dbReference>
<evidence type="ECO:0000313" key="8">
    <source>
        <dbReference type="EMBL" id="CAE0473813.1"/>
    </source>
</evidence>
<organism evidence="8">
    <name type="scientific">Chaetoceros debilis</name>
    <dbReference type="NCBI Taxonomy" id="122233"/>
    <lineage>
        <taxon>Eukaryota</taxon>
        <taxon>Sar</taxon>
        <taxon>Stramenopiles</taxon>
        <taxon>Ochrophyta</taxon>
        <taxon>Bacillariophyta</taxon>
        <taxon>Coscinodiscophyceae</taxon>
        <taxon>Chaetocerotophycidae</taxon>
        <taxon>Chaetocerotales</taxon>
        <taxon>Chaetocerotaceae</taxon>
        <taxon>Chaetoceros</taxon>
    </lineage>
</organism>
<dbReference type="CDD" id="cd00190">
    <property type="entry name" value="Tryp_SPc"/>
    <property type="match status" value="1"/>
</dbReference>
<keyword evidence="2" id="KW-0843">Virulence</keyword>